<name>A0A1I7WKA9_HETBA</name>
<reference evidence="2" key="1">
    <citation type="submission" date="2016-11" db="UniProtKB">
        <authorList>
            <consortium name="WormBaseParasite"/>
        </authorList>
    </citation>
    <scope>IDENTIFICATION</scope>
</reference>
<dbReference type="Proteomes" id="UP000095283">
    <property type="component" value="Unplaced"/>
</dbReference>
<proteinExistence type="predicted"/>
<dbReference type="AlphaFoldDB" id="A0A1I7WKA9"/>
<dbReference type="WBParaSite" id="Hba_05475">
    <property type="protein sequence ID" value="Hba_05475"/>
    <property type="gene ID" value="Hba_05475"/>
</dbReference>
<evidence type="ECO:0000313" key="1">
    <source>
        <dbReference type="Proteomes" id="UP000095283"/>
    </source>
</evidence>
<sequence length="200" mass="22596">MREGSELLDIIQFSGPEIITVGVKDDSDSVNDSFADNEEMTHGFNFNFSSNSQSHLDLLAQAHCLVSTTPCETPPSKKSKTAEVDPDKDYHQCQVCRNEINGISLLSSNKFRCIQLCGTRVKAPRGGRWNLQMHVMAMHSSHRPYKCQQCDFQDYSTEEKRTEWDSVMGRCFPEFAYRTGFLLDSRPNPTLPNTTTDSSV</sequence>
<keyword evidence="1" id="KW-1185">Reference proteome</keyword>
<accession>A0A1I7WKA9</accession>
<protein>
    <submittedName>
        <fullName evidence="2">C2H2-type domain-containing protein</fullName>
    </submittedName>
</protein>
<organism evidence="1 2">
    <name type="scientific">Heterorhabditis bacteriophora</name>
    <name type="common">Entomopathogenic nematode worm</name>
    <dbReference type="NCBI Taxonomy" id="37862"/>
    <lineage>
        <taxon>Eukaryota</taxon>
        <taxon>Metazoa</taxon>
        <taxon>Ecdysozoa</taxon>
        <taxon>Nematoda</taxon>
        <taxon>Chromadorea</taxon>
        <taxon>Rhabditida</taxon>
        <taxon>Rhabditina</taxon>
        <taxon>Rhabditomorpha</taxon>
        <taxon>Strongyloidea</taxon>
        <taxon>Heterorhabditidae</taxon>
        <taxon>Heterorhabditis</taxon>
    </lineage>
</organism>
<evidence type="ECO:0000313" key="2">
    <source>
        <dbReference type="WBParaSite" id="Hba_05475"/>
    </source>
</evidence>